<reference evidence="8 9" key="1">
    <citation type="submission" date="2019-01" db="EMBL/GenBank/DDBJ databases">
        <title>Insights into ecological role of a new deltaproteobacterial order Candidatus Sinidesulfobacterales (Sva0485) by metagenomics and metatranscriptomics.</title>
        <authorList>
            <person name="Tan S."/>
            <person name="Liu J."/>
            <person name="Fang Y."/>
            <person name="Hedlund B.P."/>
            <person name="Lian Z.H."/>
            <person name="Huang L.Y."/>
            <person name="Li J.T."/>
            <person name="Huang L.N."/>
            <person name="Li W.J."/>
            <person name="Jiang H.C."/>
            <person name="Dong H.L."/>
            <person name="Shu W.S."/>
        </authorList>
    </citation>
    <scope>NUCLEOTIDE SEQUENCE [LARGE SCALE GENOMIC DNA]</scope>
    <source>
        <strain evidence="8">AP3</strain>
    </source>
</reference>
<dbReference type="PANTHER" id="PTHR33280:SF1">
    <property type="entry name" value="LARGE RIBOSOMAL SUBUNIT PROTEIN BL31C"/>
    <property type="match status" value="1"/>
</dbReference>
<sequence>MKEGIHPKIYQTKVKCACGEEFVTGGTVEEIHVDICSKCHPFYTGKQKFVDSAGRIDKFNKKYGKNNKK</sequence>
<organism evidence="8 9">
    <name type="scientific">Candidatus Acidulodesulfobacterium ferriphilum</name>
    <dbReference type="NCBI Taxonomy" id="2597223"/>
    <lineage>
        <taxon>Bacteria</taxon>
        <taxon>Deltaproteobacteria</taxon>
        <taxon>Candidatus Acidulodesulfobacterales</taxon>
        <taxon>Candidatus Acidulodesulfobacterium</taxon>
    </lineage>
</organism>
<dbReference type="Proteomes" id="UP000320813">
    <property type="component" value="Unassembled WGS sequence"/>
</dbReference>
<dbReference type="GO" id="GO:0003735">
    <property type="term" value="F:structural constituent of ribosome"/>
    <property type="evidence" value="ECO:0007669"/>
    <property type="project" value="InterPro"/>
</dbReference>
<dbReference type="InterPro" id="IPR034704">
    <property type="entry name" value="Ribosomal_bL28/bL31-like_sf"/>
</dbReference>
<dbReference type="AlphaFoldDB" id="A0A519B8Y5"/>
<dbReference type="GO" id="GO:0006412">
    <property type="term" value="P:translation"/>
    <property type="evidence" value="ECO:0007669"/>
    <property type="project" value="UniProtKB-UniRule"/>
</dbReference>
<keyword evidence="7" id="KW-0862">Zinc</keyword>
<dbReference type="EMBL" id="SGBD01000007">
    <property type="protein sequence ID" value="RZD13793.1"/>
    <property type="molecule type" value="Genomic_DNA"/>
</dbReference>
<accession>A0A519B8Y5</accession>
<dbReference type="NCBIfam" id="TIGR00105">
    <property type="entry name" value="L31"/>
    <property type="match status" value="1"/>
</dbReference>
<dbReference type="NCBIfam" id="NF000612">
    <property type="entry name" value="PRK00019.1"/>
    <property type="match status" value="1"/>
</dbReference>
<dbReference type="HAMAP" id="MF_00501">
    <property type="entry name" value="Ribosomal_bL31_1"/>
    <property type="match status" value="1"/>
</dbReference>
<dbReference type="GO" id="GO:0005840">
    <property type="term" value="C:ribosome"/>
    <property type="evidence" value="ECO:0007669"/>
    <property type="project" value="UniProtKB-KW"/>
</dbReference>
<evidence type="ECO:0000256" key="2">
    <source>
        <dbReference type="ARBA" id="ARBA00022730"/>
    </source>
</evidence>
<keyword evidence="2 7" id="KW-0699">rRNA-binding</keyword>
<comment type="function">
    <text evidence="7">Binds the 23S rRNA.</text>
</comment>
<dbReference type="NCBIfam" id="NF001809">
    <property type="entry name" value="PRK00528.1"/>
    <property type="match status" value="1"/>
</dbReference>
<keyword evidence="7" id="KW-0479">Metal-binding</keyword>
<dbReference type="PROSITE" id="PS01143">
    <property type="entry name" value="RIBOSOMAL_L31"/>
    <property type="match status" value="1"/>
</dbReference>
<dbReference type="InterPro" id="IPR002150">
    <property type="entry name" value="Ribosomal_bL31"/>
</dbReference>
<feature type="binding site" evidence="7">
    <location>
        <position position="39"/>
    </location>
    <ligand>
        <name>Zn(2+)</name>
        <dbReference type="ChEBI" id="CHEBI:29105"/>
    </ligand>
</feature>
<evidence type="ECO:0000256" key="7">
    <source>
        <dbReference type="HAMAP-Rule" id="MF_00501"/>
    </source>
</evidence>
<dbReference type="Pfam" id="PF01197">
    <property type="entry name" value="Ribosomal_L31"/>
    <property type="match status" value="1"/>
</dbReference>
<evidence type="ECO:0000256" key="4">
    <source>
        <dbReference type="ARBA" id="ARBA00022980"/>
    </source>
</evidence>
<evidence type="ECO:0000256" key="5">
    <source>
        <dbReference type="ARBA" id="ARBA00023274"/>
    </source>
</evidence>
<keyword evidence="5 7" id="KW-0687">Ribonucleoprotein</keyword>
<name>A0A519B8Y5_9DELT</name>
<dbReference type="SUPFAM" id="SSF143800">
    <property type="entry name" value="L28p-like"/>
    <property type="match status" value="1"/>
</dbReference>
<feature type="binding site" evidence="7">
    <location>
        <position position="18"/>
    </location>
    <ligand>
        <name>Zn(2+)</name>
        <dbReference type="ChEBI" id="CHEBI:29105"/>
    </ligand>
</feature>
<comment type="subunit">
    <text evidence="7">Part of the 50S ribosomal subunit.</text>
</comment>
<dbReference type="GO" id="GO:0046872">
    <property type="term" value="F:metal ion binding"/>
    <property type="evidence" value="ECO:0007669"/>
    <property type="project" value="UniProtKB-KW"/>
</dbReference>
<dbReference type="InterPro" id="IPR027491">
    <property type="entry name" value="Ribosomal_bL31_A"/>
</dbReference>
<comment type="caution">
    <text evidence="8">The sequence shown here is derived from an EMBL/GenBank/DDBJ whole genome shotgun (WGS) entry which is preliminary data.</text>
</comment>
<dbReference type="GO" id="GO:0019843">
    <property type="term" value="F:rRNA binding"/>
    <property type="evidence" value="ECO:0007669"/>
    <property type="project" value="UniProtKB-KW"/>
</dbReference>
<keyword evidence="3 7" id="KW-0694">RNA-binding</keyword>
<dbReference type="PANTHER" id="PTHR33280">
    <property type="entry name" value="50S RIBOSOMAL PROTEIN L31, CHLOROPLASTIC"/>
    <property type="match status" value="1"/>
</dbReference>
<proteinExistence type="inferred from homology"/>
<evidence type="ECO:0000313" key="8">
    <source>
        <dbReference type="EMBL" id="RZD13793.1"/>
    </source>
</evidence>
<feature type="binding site" evidence="7">
    <location>
        <position position="36"/>
    </location>
    <ligand>
        <name>Zn(2+)</name>
        <dbReference type="ChEBI" id="CHEBI:29105"/>
    </ligand>
</feature>
<comment type="cofactor">
    <cofactor evidence="7">
        <name>Zn(2+)</name>
        <dbReference type="ChEBI" id="CHEBI:29105"/>
    </cofactor>
    <text evidence="7">Binds 1 zinc ion per subunit.</text>
</comment>
<feature type="binding site" evidence="7">
    <location>
        <position position="16"/>
    </location>
    <ligand>
        <name>Zn(2+)</name>
        <dbReference type="ChEBI" id="CHEBI:29105"/>
    </ligand>
</feature>
<dbReference type="PRINTS" id="PR01249">
    <property type="entry name" value="RIBOSOMALL31"/>
</dbReference>
<dbReference type="GO" id="GO:1990904">
    <property type="term" value="C:ribonucleoprotein complex"/>
    <property type="evidence" value="ECO:0007669"/>
    <property type="project" value="UniProtKB-KW"/>
</dbReference>
<protein>
    <recommendedName>
        <fullName evidence="6 7">Large ribosomal subunit protein bL31</fullName>
    </recommendedName>
</protein>
<evidence type="ECO:0000256" key="6">
    <source>
        <dbReference type="ARBA" id="ARBA00035687"/>
    </source>
</evidence>
<evidence type="ECO:0000256" key="1">
    <source>
        <dbReference type="ARBA" id="ARBA00009296"/>
    </source>
</evidence>
<keyword evidence="4 7" id="KW-0689">Ribosomal protein</keyword>
<comment type="similarity">
    <text evidence="1 7">Belongs to the bacterial ribosomal protein bL31 family. Type A subfamily.</text>
</comment>
<evidence type="ECO:0000256" key="3">
    <source>
        <dbReference type="ARBA" id="ARBA00022884"/>
    </source>
</evidence>
<dbReference type="InterPro" id="IPR042105">
    <property type="entry name" value="Ribosomal_bL31_sf"/>
</dbReference>
<gene>
    <name evidence="7" type="primary">rpmE</name>
    <name evidence="8" type="ORF">EVJ47_08945</name>
</gene>
<dbReference type="Gene3D" id="4.10.830.30">
    <property type="entry name" value="Ribosomal protein L31"/>
    <property type="match status" value="1"/>
</dbReference>
<evidence type="ECO:0000313" key="9">
    <source>
        <dbReference type="Proteomes" id="UP000320813"/>
    </source>
</evidence>